<dbReference type="InterPro" id="IPR052027">
    <property type="entry name" value="PspC"/>
</dbReference>
<evidence type="ECO:0000313" key="9">
    <source>
        <dbReference type="Proteomes" id="UP001195903"/>
    </source>
</evidence>
<protein>
    <submittedName>
        <fullName evidence="8">Envelope stress response membrane protein PspC</fullName>
    </submittedName>
</protein>
<evidence type="ECO:0000256" key="4">
    <source>
        <dbReference type="ARBA" id="ARBA00022989"/>
    </source>
</evidence>
<proteinExistence type="predicted"/>
<dbReference type="PANTHER" id="PTHR33885">
    <property type="entry name" value="PHAGE SHOCK PROTEIN C"/>
    <property type="match status" value="1"/>
</dbReference>
<keyword evidence="4 6" id="KW-1133">Transmembrane helix</keyword>
<name>A0ABS5UYJ4_9GAMM</name>
<dbReference type="Proteomes" id="UP001195903">
    <property type="component" value="Unassembled WGS sequence"/>
</dbReference>
<dbReference type="NCBIfam" id="TIGR02978">
    <property type="entry name" value="phageshock_pspC"/>
    <property type="match status" value="1"/>
</dbReference>
<comment type="caution">
    <text evidence="8">The sequence shown here is derived from an EMBL/GenBank/DDBJ whole genome shotgun (WGS) entry which is preliminary data.</text>
</comment>
<dbReference type="RefSeq" id="WP_214505385.1">
    <property type="nucleotide sequence ID" value="NZ_JAHEPS010000001.1"/>
</dbReference>
<evidence type="ECO:0000256" key="3">
    <source>
        <dbReference type="ARBA" id="ARBA00022692"/>
    </source>
</evidence>
<dbReference type="InterPro" id="IPR014320">
    <property type="entry name" value="Phageshock_PspC"/>
</dbReference>
<accession>A0ABS5UYJ4</accession>
<feature type="transmembrane region" description="Helical" evidence="6">
    <location>
        <begin position="38"/>
        <end position="63"/>
    </location>
</feature>
<comment type="subcellular location">
    <subcellularLocation>
        <location evidence="1">Cell membrane</location>
        <topology evidence="1">Single-pass membrane protein</topology>
    </subcellularLocation>
</comment>
<reference evidence="8 9" key="1">
    <citation type="submission" date="2021-05" db="EMBL/GenBank/DDBJ databases">
        <title>Shewanella sp. JM162201.</title>
        <authorList>
            <person name="Xu S."/>
            <person name="Li A."/>
        </authorList>
    </citation>
    <scope>NUCLEOTIDE SEQUENCE [LARGE SCALE GENOMIC DNA]</scope>
    <source>
        <strain evidence="8 9">JM162201</strain>
    </source>
</reference>
<sequence length="130" mass="14787">MRATDGRTLYRIPQQGKVAGVCAGIAEYFNLEAWLVRVITVSVFLLGGNSWVVLVYVVLWMILDVKPQTATTNEPRDIEVKRKVWQAGEPAKQALADVSRRFTSLEGRLRSLERHVTSDNYNLKREINNL</sequence>
<organism evidence="8 9">
    <name type="scientific">Shewanella jiangmenensis</name>
    <dbReference type="NCBI Taxonomy" id="2837387"/>
    <lineage>
        <taxon>Bacteria</taxon>
        <taxon>Pseudomonadati</taxon>
        <taxon>Pseudomonadota</taxon>
        <taxon>Gammaproteobacteria</taxon>
        <taxon>Alteromonadales</taxon>
        <taxon>Shewanellaceae</taxon>
        <taxon>Shewanella</taxon>
    </lineage>
</organism>
<evidence type="ECO:0000256" key="5">
    <source>
        <dbReference type="ARBA" id="ARBA00023136"/>
    </source>
</evidence>
<dbReference type="InterPro" id="IPR007168">
    <property type="entry name" value="Phageshock_PspC_N"/>
</dbReference>
<feature type="domain" description="Phage shock protein PspC N-terminal" evidence="7">
    <location>
        <begin position="7"/>
        <end position="64"/>
    </location>
</feature>
<evidence type="ECO:0000256" key="1">
    <source>
        <dbReference type="ARBA" id="ARBA00004162"/>
    </source>
</evidence>
<gene>
    <name evidence="8" type="primary">pspC</name>
    <name evidence="8" type="ORF">KJI95_01410</name>
</gene>
<keyword evidence="9" id="KW-1185">Reference proteome</keyword>
<dbReference type="PANTHER" id="PTHR33885:SF3">
    <property type="entry name" value="PHAGE SHOCK PROTEIN C"/>
    <property type="match status" value="1"/>
</dbReference>
<keyword evidence="3 6" id="KW-0812">Transmembrane</keyword>
<evidence type="ECO:0000256" key="6">
    <source>
        <dbReference type="SAM" id="Phobius"/>
    </source>
</evidence>
<evidence type="ECO:0000259" key="7">
    <source>
        <dbReference type="Pfam" id="PF04024"/>
    </source>
</evidence>
<keyword evidence="5 6" id="KW-0472">Membrane</keyword>
<evidence type="ECO:0000313" key="8">
    <source>
        <dbReference type="EMBL" id="MBT1443187.1"/>
    </source>
</evidence>
<keyword evidence="2" id="KW-1003">Cell membrane</keyword>
<dbReference type="EMBL" id="JAHEPS010000001">
    <property type="protein sequence ID" value="MBT1443187.1"/>
    <property type="molecule type" value="Genomic_DNA"/>
</dbReference>
<dbReference type="Pfam" id="PF04024">
    <property type="entry name" value="PspC"/>
    <property type="match status" value="1"/>
</dbReference>
<evidence type="ECO:0000256" key="2">
    <source>
        <dbReference type="ARBA" id="ARBA00022475"/>
    </source>
</evidence>